<dbReference type="AlphaFoldDB" id="A0A2V1E1K4"/>
<sequence>MDPIQFKAKRTMRWIRSHVQRGLQQDRRQDTTSAAFSEGRHTARKYVGEDIVVSAGIQMHSVPYAPEQEPAYSSDFLTLGGAADGILNSMLSQYGTQSPVIQRQIAKHFAQPVSPKADSIFPMSPWIGAESVRPHINSSSISSLRSGEETASYRKHRHCYACSAAISGP</sequence>
<keyword evidence="2" id="KW-1185">Reference proteome</keyword>
<name>A0A2V1E1K4_9PLEO</name>
<reference evidence="1 2" key="1">
    <citation type="journal article" date="2018" name="Sci. Rep.">
        <title>Comparative genomics provides insights into the lifestyle and reveals functional heterogeneity of dark septate endophytic fungi.</title>
        <authorList>
            <person name="Knapp D.G."/>
            <person name="Nemeth J.B."/>
            <person name="Barry K."/>
            <person name="Hainaut M."/>
            <person name="Henrissat B."/>
            <person name="Johnson J."/>
            <person name="Kuo A."/>
            <person name="Lim J.H.P."/>
            <person name="Lipzen A."/>
            <person name="Nolan M."/>
            <person name="Ohm R.A."/>
            <person name="Tamas L."/>
            <person name="Grigoriev I.V."/>
            <person name="Spatafora J.W."/>
            <person name="Nagy L.G."/>
            <person name="Kovacs G.M."/>
        </authorList>
    </citation>
    <scope>NUCLEOTIDE SEQUENCE [LARGE SCALE GENOMIC DNA]</scope>
    <source>
        <strain evidence="1 2">DSE2036</strain>
    </source>
</reference>
<accession>A0A2V1E1K4</accession>
<proteinExistence type="predicted"/>
<protein>
    <submittedName>
        <fullName evidence="1">Uncharacterized protein</fullName>
    </submittedName>
</protein>
<dbReference type="EMBL" id="KZ805323">
    <property type="protein sequence ID" value="PVI04186.1"/>
    <property type="molecule type" value="Genomic_DNA"/>
</dbReference>
<dbReference type="Proteomes" id="UP000244855">
    <property type="component" value="Unassembled WGS sequence"/>
</dbReference>
<organism evidence="1 2">
    <name type="scientific">Periconia macrospinosa</name>
    <dbReference type="NCBI Taxonomy" id="97972"/>
    <lineage>
        <taxon>Eukaryota</taxon>
        <taxon>Fungi</taxon>
        <taxon>Dikarya</taxon>
        <taxon>Ascomycota</taxon>
        <taxon>Pezizomycotina</taxon>
        <taxon>Dothideomycetes</taxon>
        <taxon>Pleosporomycetidae</taxon>
        <taxon>Pleosporales</taxon>
        <taxon>Massarineae</taxon>
        <taxon>Periconiaceae</taxon>
        <taxon>Periconia</taxon>
    </lineage>
</organism>
<evidence type="ECO:0000313" key="1">
    <source>
        <dbReference type="EMBL" id="PVI04186.1"/>
    </source>
</evidence>
<gene>
    <name evidence="1" type="ORF">DM02DRAFT_651792</name>
</gene>
<evidence type="ECO:0000313" key="2">
    <source>
        <dbReference type="Proteomes" id="UP000244855"/>
    </source>
</evidence>